<dbReference type="WBParaSite" id="PSU_v2.g13255.t1">
    <property type="protein sequence ID" value="PSU_v2.g13255.t1"/>
    <property type="gene ID" value="PSU_v2.g13255"/>
</dbReference>
<sequence length="180" mass="19915">MVDGYEAGNVSLTFNEEEQKKLSYIQGEINFALKAEMALKNPKILDMKDEEIEIIEPKNEEVIAKNSAIVDAFLKDVENVRVNAEYSDLDLKETFVPPYEPKIDPLSFVHGLTAQNLFTIDVIPVLNENAEVTGMTEVWGQPVDSKAVANSMKHGTPDTSGAHQMRGNGLEVPLGVTSMY</sequence>
<organism evidence="2 3">
    <name type="scientific">Panagrolaimus superbus</name>
    <dbReference type="NCBI Taxonomy" id="310955"/>
    <lineage>
        <taxon>Eukaryota</taxon>
        <taxon>Metazoa</taxon>
        <taxon>Ecdysozoa</taxon>
        <taxon>Nematoda</taxon>
        <taxon>Chromadorea</taxon>
        <taxon>Rhabditida</taxon>
        <taxon>Tylenchina</taxon>
        <taxon>Panagrolaimomorpha</taxon>
        <taxon>Panagrolaimoidea</taxon>
        <taxon>Panagrolaimidae</taxon>
        <taxon>Panagrolaimus</taxon>
    </lineage>
</organism>
<evidence type="ECO:0000313" key="3">
    <source>
        <dbReference type="WBParaSite" id="PSU_v2.g13255.t1"/>
    </source>
</evidence>
<accession>A0A914Y3A4</accession>
<name>A0A914Y3A4_9BILA</name>
<dbReference type="AlphaFoldDB" id="A0A914Y3A4"/>
<evidence type="ECO:0000313" key="2">
    <source>
        <dbReference type="Proteomes" id="UP000887577"/>
    </source>
</evidence>
<reference evidence="3" key="1">
    <citation type="submission" date="2022-11" db="UniProtKB">
        <authorList>
            <consortium name="WormBaseParasite"/>
        </authorList>
    </citation>
    <scope>IDENTIFICATION</scope>
</reference>
<protein>
    <submittedName>
        <fullName evidence="3">Uncharacterized protein</fullName>
    </submittedName>
</protein>
<dbReference type="Proteomes" id="UP000887577">
    <property type="component" value="Unplaced"/>
</dbReference>
<keyword evidence="2" id="KW-1185">Reference proteome</keyword>
<feature type="region of interest" description="Disordered" evidence="1">
    <location>
        <begin position="149"/>
        <end position="168"/>
    </location>
</feature>
<proteinExistence type="predicted"/>
<evidence type="ECO:0000256" key="1">
    <source>
        <dbReference type="SAM" id="MobiDB-lite"/>
    </source>
</evidence>